<accession>A0A8T0HW77</accession>
<evidence type="ECO:0000313" key="3">
    <source>
        <dbReference type="Proteomes" id="UP000822688"/>
    </source>
</evidence>
<keyword evidence="1" id="KW-0732">Signal</keyword>
<feature type="chain" id="PRO_5035920976" evidence="1">
    <location>
        <begin position="19"/>
        <end position="49"/>
    </location>
</feature>
<feature type="signal peptide" evidence="1">
    <location>
        <begin position="1"/>
        <end position="18"/>
    </location>
</feature>
<evidence type="ECO:0000313" key="2">
    <source>
        <dbReference type="EMBL" id="KAG0574733.1"/>
    </source>
</evidence>
<sequence>MRLLLFLVVAEFVHVLVCNFMRELTRIAAERLRGRFIKFMFEILVMGGF</sequence>
<protein>
    <submittedName>
        <fullName evidence="2">Uncharacterized protein</fullName>
    </submittedName>
</protein>
<organism evidence="2 3">
    <name type="scientific">Ceratodon purpureus</name>
    <name type="common">Fire moss</name>
    <name type="synonym">Dicranum purpureum</name>
    <dbReference type="NCBI Taxonomy" id="3225"/>
    <lineage>
        <taxon>Eukaryota</taxon>
        <taxon>Viridiplantae</taxon>
        <taxon>Streptophyta</taxon>
        <taxon>Embryophyta</taxon>
        <taxon>Bryophyta</taxon>
        <taxon>Bryophytina</taxon>
        <taxon>Bryopsida</taxon>
        <taxon>Dicranidae</taxon>
        <taxon>Pseudoditrichales</taxon>
        <taxon>Ditrichaceae</taxon>
        <taxon>Ceratodon</taxon>
    </lineage>
</organism>
<dbReference type="EMBL" id="CM026426">
    <property type="protein sequence ID" value="KAG0574733.1"/>
    <property type="molecule type" value="Genomic_DNA"/>
</dbReference>
<keyword evidence="3" id="KW-1185">Reference proteome</keyword>
<comment type="caution">
    <text evidence="2">The sequence shown here is derived from an EMBL/GenBank/DDBJ whole genome shotgun (WGS) entry which is preliminary data.</text>
</comment>
<name>A0A8T0HW77_CERPU</name>
<dbReference type="Proteomes" id="UP000822688">
    <property type="component" value="Chromosome V"/>
</dbReference>
<reference evidence="2" key="1">
    <citation type="submission" date="2020-06" db="EMBL/GenBank/DDBJ databases">
        <title>WGS assembly of Ceratodon purpureus strain R40.</title>
        <authorList>
            <person name="Carey S.B."/>
            <person name="Jenkins J."/>
            <person name="Shu S."/>
            <person name="Lovell J.T."/>
            <person name="Sreedasyam A."/>
            <person name="Maumus F."/>
            <person name="Tiley G.P."/>
            <person name="Fernandez-Pozo N."/>
            <person name="Barry K."/>
            <person name="Chen C."/>
            <person name="Wang M."/>
            <person name="Lipzen A."/>
            <person name="Daum C."/>
            <person name="Saski C.A."/>
            <person name="Payton A.C."/>
            <person name="Mcbreen J.C."/>
            <person name="Conrad R.E."/>
            <person name="Kollar L.M."/>
            <person name="Olsson S."/>
            <person name="Huttunen S."/>
            <person name="Landis J.B."/>
            <person name="Wickett N.J."/>
            <person name="Johnson M.G."/>
            <person name="Rensing S.A."/>
            <person name="Grimwood J."/>
            <person name="Schmutz J."/>
            <person name="Mcdaniel S.F."/>
        </authorList>
    </citation>
    <scope>NUCLEOTIDE SEQUENCE</scope>
    <source>
        <strain evidence="2">R40</strain>
    </source>
</reference>
<dbReference type="AlphaFoldDB" id="A0A8T0HW77"/>
<evidence type="ECO:0000256" key="1">
    <source>
        <dbReference type="SAM" id="SignalP"/>
    </source>
</evidence>
<gene>
    <name evidence="2" type="ORF">KC19_VG286400</name>
</gene>
<proteinExistence type="predicted"/>